<evidence type="ECO:0000256" key="7">
    <source>
        <dbReference type="ARBA" id="ARBA00023002"/>
    </source>
</evidence>
<dbReference type="EMBL" id="JAJFAZ020000008">
    <property type="protein sequence ID" value="KAI5315842.1"/>
    <property type="molecule type" value="Genomic_DNA"/>
</dbReference>
<evidence type="ECO:0000313" key="12">
    <source>
        <dbReference type="Proteomes" id="UP001054821"/>
    </source>
</evidence>
<dbReference type="InterPro" id="IPR001128">
    <property type="entry name" value="Cyt_P450"/>
</dbReference>
<accession>A0AAD4V1V1</accession>
<keyword evidence="5" id="KW-0479">Metal-binding</keyword>
<keyword evidence="4" id="KW-0812">Transmembrane</keyword>
<dbReference type="AlphaFoldDB" id="A0AAD4V1V1"/>
<dbReference type="PANTHER" id="PTHR24282:SF26">
    <property type="entry name" value="CYTOCHROME P450"/>
    <property type="match status" value="1"/>
</dbReference>
<evidence type="ECO:0000313" key="11">
    <source>
        <dbReference type="EMBL" id="KAI5315842.1"/>
    </source>
</evidence>
<keyword evidence="9" id="KW-0503">Monooxygenase</keyword>
<comment type="subcellular location">
    <subcellularLocation>
        <location evidence="1">Membrane</location>
        <topology evidence="1">Single-pass membrane protein</topology>
    </subcellularLocation>
</comment>
<dbReference type="InterPro" id="IPR050665">
    <property type="entry name" value="Cytochrome_P450_Monooxygen"/>
</dbReference>
<keyword evidence="6" id="KW-1133">Transmembrane helix</keyword>
<comment type="caution">
    <text evidence="11">The sequence shown here is derived from an EMBL/GenBank/DDBJ whole genome shotgun (WGS) entry which is preliminary data.</text>
</comment>
<evidence type="ECO:0000256" key="2">
    <source>
        <dbReference type="ARBA" id="ARBA00010617"/>
    </source>
</evidence>
<sequence>MDRIPDADMLRSMKTLNVVIQESLRLYPLSLIVVRQGLEDIDLNNIQIPKGTNIEIPIPILQQLPDIRRPNALDFNPNLRHLVCKSRPFSTGPVGIKIAL</sequence>
<organism evidence="11 12">
    <name type="scientific">Prunus dulcis</name>
    <name type="common">Almond</name>
    <name type="synonym">Amygdalus dulcis</name>
    <dbReference type="NCBI Taxonomy" id="3755"/>
    <lineage>
        <taxon>Eukaryota</taxon>
        <taxon>Viridiplantae</taxon>
        <taxon>Streptophyta</taxon>
        <taxon>Embryophyta</taxon>
        <taxon>Tracheophyta</taxon>
        <taxon>Spermatophyta</taxon>
        <taxon>Magnoliopsida</taxon>
        <taxon>eudicotyledons</taxon>
        <taxon>Gunneridae</taxon>
        <taxon>Pentapetalae</taxon>
        <taxon>rosids</taxon>
        <taxon>fabids</taxon>
        <taxon>Rosales</taxon>
        <taxon>Rosaceae</taxon>
        <taxon>Amygdaloideae</taxon>
        <taxon>Amygdaleae</taxon>
        <taxon>Prunus</taxon>
    </lineage>
</organism>
<evidence type="ECO:0000256" key="8">
    <source>
        <dbReference type="ARBA" id="ARBA00023004"/>
    </source>
</evidence>
<dbReference type="GO" id="GO:0005506">
    <property type="term" value="F:iron ion binding"/>
    <property type="evidence" value="ECO:0007669"/>
    <property type="project" value="InterPro"/>
</dbReference>
<reference evidence="11 12" key="1">
    <citation type="journal article" date="2022" name="G3 (Bethesda)">
        <title>Whole-genome sequence and methylome profiling of the almond [Prunus dulcis (Mill.) D.A. Webb] cultivar 'Nonpareil'.</title>
        <authorList>
            <person name="D'Amico-Willman K.M."/>
            <person name="Ouma W.Z."/>
            <person name="Meulia T."/>
            <person name="Sideli G.M."/>
            <person name="Gradziel T.M."/>
            <person name="Fresnedo-Ramirez J."/>
        </authorList>
    </citation>
    <scope>NUCLEOTIDE SEQUENCE [LARGE SCALE GENOMIC DNA]</scope>
    <source>
        <strain evidence="11">Clone GOH B32 T37-40</strain>
    </source>
</reference>
<keyword evidence="7" id="KW-0560">Oxidoreductase</keyword>
<dbReference type="Proteomes" id="UP001054821">
    <property type="component" value="Chromosome 8"/>
</dbReference>
<evidence type="ECO:0000256" key="6">
    <source>
        <dbReference type="ARBA" id="ARBA00022989"/>
    </source>
</evidence>
<dbReference type="GO" id="GO:0020037">
    <property type="term" value="F:heme binding"/>
    <property type="evidence" value="ECO:0007669"/>
    <property type="project" value="InterPro"/>
</dbReference>
<dbReference type="Pfam" id="PF00067">
    <property type="entry name" value="p450"/>
    <property type="match status" value="1"/>
</dbReference>
<evidence type="ECO:0000256" key="10">
    <source>
        <dbReference type="ARBA" id="ARBA00023136"/>
    </source>
</evidence>
<dbReference type="Gene3D" id="1.10.630.10">
    <property type="entry name" value="Cytochrome P450"/>
    <property type="match status" value="1"/>
</dbReference>
<evidence type="ECO:0000256" key="9">
    <source>
        <dbReference type="ARBA" id="ARBA00023033"/>
    </source>
</evidence>
<dbReference type="PANTHER" id="PTHR24282">
    <property type="entry name" value="CYTOCHROME P450 FAMILY MEMBER"/>
    <property type="match status" value="1"/>
</dbReference>
<keyword evidence="10" id="KW-0472">Membrane</keyword>
<keyword evidence="12" id="KW-1185">Reference proteome</keyword>
<name>A0AAD4V1V1_PRUDU</name>
<dbReference type="SUPFAM" id="SSF48264">
    <property type="entry name" value="Cytochrome P450"/>
    <property type="match status" value="1"/>
</dbReference>
<evidence type="ECO:0000256" key="5">
    <source>
        <dbReference type="ARBA" id="ARBA00022723"/>
    </source>
</evidence>
<protein>
    <submittedName>
        <fullName evidence="11">Uncharacterized protein</fullName>
    </submittedName>
</protein>
<comment type="similarity">
    <text evidence="2">Belongs to the cytochrome P450 family.</text>
</comment>
<dbReference type="GO" id="GO:0016020">
    <property type="term" value="C:membrane"/>
    <property type="evidence" value="ECO:0007669"/>
    <property type="project" value="UniProtKB-SubCell"/>
</dbReference>
<dbReference type="InterPro" id="IPR036396">
    <property type="entry name" value="Cyt_P450_sf"/>
</dbReference>
<keyword evidence="8" id="KW-0408">Iron</keyword>
<proteinExistence type="inferred from homology"/>
<evidence type="ECO:0000256" key="1">
    <source>
        <dbReference type="ARBA" id="ARBA00004167"/>
    </source>
</evidence>
<keyword evidence="3" id="KW-0349">Heme</keyword>
<dbReference type="GO" id="GO:0016705">
    <property type="term" value="F:oxidoreductase activity, acting on paired donors, with incorporation or reduction of molecular oxygen"/>
    <property type="evidence" value="ECO:0007669"/>
    <property type="project" value="InterPro"/>
</dbReference>
<gene>
    <name evidence="11" type="ORF">L3X38_045018</name>
</gene>
<evidence type="ECO:0000256" key="4">
    <source>
        <dbReference type="ARBA" id="ARBA00022692"/>
    </source>
</evidence>
<evidence type="ECO:0000256" key="3">
    <source>
        <dbReference type="ARBA" id="ARBA00022617"/>
    </source>
</evidence>
<dbReference type="GO" id="GO:0004497">
    <property type="term" value="F:monooxygenase activity"/>
    <property type="evidence" value="ECO:0007669"/>
    <property type="project" value="UniProtKB-KW"/>
</dbReference>